<feature type="region of interest" description="Disordered" evidence="1">
    <location>
        <begin position="587"/>
        <end position="645"/>
    </location>
</feature>
<dbReference type="OrthoDB" id="5584477at2759"/>
<reference evidence="3 4" key="1">
    <citation type="submission" date="2016-05" db="EMBL/GenBank/DDBJ databases">
        <title>Comparative analysis of secretome profiles of manganese(II)-oxidizing ascomycete fungi.</title>
        <authorList>
            <consortium name="DOE Joint Genome Institute"/>
            <person name="Zeiner C.A."/>
            <person name="Purvine S.O."/>
            <person name="Zink E.M."/>
            <person name="Wu S."/>
            <person name="Pasa-Tolic L."/>
            <person name="Chaput D.L."/>
            <person name="Haridas S."/>
            <person name="Grigoriev I.V."/>
            <person name="Santelli C.M."/>
            <person name="Hansel C.M."/>
        </authorList>
    </citation>
    <scope>NUCLEOTIDE SEQUENCE [LARGE SCALE GENOMIC DNA]</scope>
    <source>
        <strain evidence="3 4">AP3s5-JAC2a</strain>
    </source>
</reference>
<dbReference type="AlphaFoldDB" id="A0A177CBB5"/>
<organism evidence="3 4">
    <name type="scientific">Paraphaeosphaeria sporulosa</name>
    <dbReference type="NCBI Taxonomy" id="1460663"/>
    <lineage>
        <taxon>Eukaryota</taxon>
        <taxon>Fungi</taxon>
        <taxon>Dikarya</taxon>
        <taxon>Ascomycota</taxon>
        <taxon>Pezizomycotina</taxon>
        <taxon>Dothideomycetes</taxon>
        <taxon>Pleosporomycetidae</taxon>
        <taxon>Pleosporales</taxon>
        <taxon>Massarineae</taxon>
        <taxon>Didymosphaeriaceae</taxon>
        <taxon>Paraphaeosphaeria</taxon>
    </lineage>
</organism>
<evidence type="ECO:0000256" key="1">
    <source>
        <dbReference type="SAM" id="MobiDB-lite"/>
    </source>
</evidence>
<dbReference type="InterPro" id="IPR040976">
    <property type="entry name" value="Pkinase_fungal"/>
</dbReference>
<keyword evidence="4" id="KW-1185">Reference proteome</keyword>
<dbReference type="SUPFAM" id="SSF56112">
    <property type="entry name" value="Protein kinase-like (PK-like)"/>
    <property type="match status" value="1"/>
</dbReference>
<dbReference type="STRING" id="1460663.A0A177CBB5"/>
<dbReference type="EMBL" id="KV441553">
    <property type="protein sequence ID" value="OAG04875.1"/>
    <property type="molecule type" value="Genomic_DNA"/>
</dbReference>
<feature type="domain" description="Fungal-type protein kinase" evidence="2">
    <location>
        <begin position="362"/>
        <end position="775"/>
    </location>
</feature>
<gene>
    <name evidence="3" type="ORF">CC84DRAFT_1196888</name>
</gene>
<evidence type="ECO:0000313" key="4">
    <source>
        <dbReference type="Proteomes" id="UP000077069"/>
    </source>
</evidence>
<evidence type="ECO:0000313" key="3">
    <source>
        <dbReference type="EMBL" id="OAG04875.1"/>
    </source>
</evidence>
<proteinExistence type="predicted"/>
<dbReference type="Proteomes" id="UP000077069">
    <property type="component" value="Unassembled WGS sequence"/>
</dbReference>
<dbReference type="PANTHER" id="PTHR38248:SF2">
    <property type="entry name" value="FUNK1 11"/>
    <property type="match status" value="1"/>
</dbReference>
<dbReference type="Pfam" id="PF17667">
    <property type="entry name" value="Pkinase_fungal"/>
    <property type="match status" value="1"/>
</dbReference>
<dbReference type="PANTHER" id="PTHR38248">
    <property type="entry name" value="FUNK1 6"/>
    <property type="match status" value="1"/>
</dbReference>
<sequence length="885" mass="98619">MLNVEVVRVDRIPGLALPASHGQLIAFQPSFTLTNAHPPICIFSQPAPNTPSLRVFLALHFTAVHIAISIEYLERSLRSRAMADGSRSKVIEANPIGKGLNTFRDSFEFKHRGLGITGADALYHISGEGPKNSLLDLIYALQGLPVTRSLPSKSNSVNLFGDLLELSSAVNSGNFDIGHIIPLLRAVLNNEPDEVIWDNAYAAVAAFTAFTVAIPTTPPLSAPSLAASFQQTPWLHNTGSFANSTEHRKYVDDVLKEELGPLYVGVPGFFDAYFGSVPGLESVAQAVFDKCKEGDNPLYREESGWQDWPESAKERDVLGWFAPLIGQLVDFAAQKESTYRPRRRPLAQPHKPLQGSIAERKMDVGFVDDPLAEADAKYRWSHILIPGELKSNPLEDRASKAWLDLGRYTREVFAAQPTRRFVLGFTLCGPRMRLWEFDRLGGIASNSFDINEDGLQFVSAVLGFLWLDEEQLGFDPTIITDGNKQYVDIERNGCAERLIIDGVINRTPCVAGRATTCWKAHREGDESKRPLVIKDSWQYPERDEEGEHLRKAAEKGVANVARHYHHGTVHVGEQQDDIRENVRRGLDVTQATNYRTMPPPSTNGHRGSRTGRSSSSAIRRKRSSSCMNAPLPPSKRTCSSSPVKGGKAIANRVHRRVILYDLGVPIYKASSPTKLLAALEGCIEGYESLQSKAGLLQSDISPNNLMVNEDKENPSWPAFIIDLDLAIKEQREKSSGAHGKTGTRAFMAIGVLLDNENHSYMHDLESFFWVLFWICVHYIGPGQGRTVPRFDKWNYLDAEELAGAKKGVVDDERDFLRIAGETFTPYYQPLIPCINKLRRKVFPGGGRWRDPNPKLYDEMREILRAARHDLEGSDLPRNIALPIER</sequence>
<accession>A0A177CBB5</accession>
<dbReference type="InParanoid" id="A0A177CBB5"/>
<name>A0A177CBB5_9PLEO</name>
<dbReference type="GeneID" id="28764977"/>
<dbReference type="Gene3D" id="1.10.510.10">
    <property type="entry name" value="Transferase(Phosphotransferase) domain 1"/>
    <property type="match status" value="1"/>
</dbReference>
<dbReference type="InterPro" id="IPR011009">
    <property type="entry name" value="Kinase-like_dom_sf"/>
</dbReference>
<evidence type="ECO:0000259" key="2">
    <source>
        <dbReference type="Pfam" id="PF17667"/>
    </source>
</evidence>
<protein>
    <recommendedName>
        <fullName evidence="2">Fungal-type protein kinase domain-containing protein</fullName>
    </recommendedName>
</protein>
<dbReference type="RefSeq" id="XP_018035240.1">
    <property type="nucleotide sequence ID" value="XM_018181491.1"/>
</dbReference>